<accession>A0ABP4LQM4</accession>
<dbReference type="RefSeq" id="WP_344504855.1">
    <property type="nucleotide sequence ID" value="NZ_BAAAQD010000011.1"/>
</dbReference>
<evidence type="ECO:0000313" key="2">
    <source>
        <dbReference type="EMBL" id="GAA1529471.1"/>
    </source>
</evidence>
<dbReference type="EMBL" id="BAAAQD010000011">
    <property type="protein sequence ID" value="GAA1529471.1"/>
    <property type="molecule type" value="Genomic_DNA"/>
</dbReference>
<protein>
    <submittedName>
        <fullName evidence="2">Uncharacterized protein</fullName>
    </submittedName>
</protein>
<evidence type="ECO:0000313" key="3">
    <source>
        <dbReference type="Proteomes" id="UP001501470"/>
    </source>
</evidence>
<feature type="region of interest" description="Disordered" evidence="1">
    <location>
        <begin position="1"/>
        <end position="69"/>
    </location>
</feature>
<comment type="caution">
    <text evidence="2">The sequence shown here is derived from an EMBL/GenBank/DDBJ whole genome shotgun (WGS) entry which is preliminary data.</text>
</comment>
<keyword evidence="3" id="KW-1185">Reference proteome</keyword>
<feature type="region of interest" description="Disordered" evidence="1">
    <location>
        <begin position="217"/>
        <end position="239"/>
    </location>
</feature>
<dbReference type="Proteomes" id="UP001501470">
    <property type="component" value="Unassembled WGS sequence"/>
</dbReference>
<reference evidence="3" key="1">
    <citation type="journal article" date="2019" name="Int. J. Syst. Evol. Microbiol.">
        <title>The Global Catalogue of Microorganisms (GCM) 10K type strain sequencing project: providing services to taxonomists for standard genome sequencing and annotation.</title>
        <authorList>
            <consortium name="The Broad Institute Genomics Platform"/>
            <consortium name="The Broad Institute Genome Sequencing Center for Infectious Disease"/>
            <person name="Wu L."/>
            <person name="Ma J."/>
        </authorList>
    </citation>
    <scope>NUCLEOTIDE SEQUENCE [LARGE SCALE GENOMIC DNA]</scope>
    <source>
        <strain evidence="3">JCM 15933</strain>
    </source>
</reference>
<sequence length="239" mass="24766">MDGHWEWSESGDEPDTGDTADLGGGHTDGAFEQGFGDGHAFGDTGFDGHDDYTALGDGHDSHGADDLEEPLGTEHAADDYDQSVHHETSDASHASDTSDAHFEDADGDPNQHAGFEPLADHHTDVDTDVDGGAEPFGSDPDLHGDTDGWPGHTFPEELHLDSPPEPVDGFPWTDADVLGGPDHTAAAFDPAVTADPASPADLAAYDGADVPAGADPWAPLLASDDPATSSLAGFWAPHT</sequence>
<name>A0ABP4LQM4_9ACTN</name>
<evidence type="ECO:0000256" key="1">
    <source>
        <dbReference type="SAM" id="MobiDB-lite"/>
    </source>
</evidence>
<feature type="compositionally biased region" description="Basic and acidic residues" evidence="1">
    <location>
        <begin position="46"/>
        <end position="65"/>
    </location>
</feature>
<gene>
    <name evidence="2" type="ORF">GCM10009827_053440</name>
</gene>
<feature type="region of interest" description="Disordered" evidence="1">
    <location>
        <begin position="83"/>
        <end position="188"/>
    </location>
</feature>
<proteinExistence type="predicted"/>
<organism evidence="2 3">
    <name type="scientific">Dactylosporangium maewongense</name>
    <dbReference type="NCBI Taxonomy" id="634393"/>
    <lineage>
        <taxon>Bacteria</taxon>
        <taxon>Bacillati</taxon>
        <taxon>Actinomycetota</taxon>
        <taxon>Actinomycetes</taxon>
        <taxon>Micromonosporales</taxon>
        <taxon>Micromonosporaceae</taxon>
        <taxon>Dactylosporangium</taxon>
    </lineage>
</organism>
<feature type="compositionally biased region" description="Acidic residues" evidence="1">
    <location>
        <begin position="9"/>
        <end position="18"/>
    </location>
</feature>